<accession>A0A8X6TTT8</accession>
<reference evidence="4" key="1">
    <citation type="submission" date="2020-08" db="EMBL/GenBank/DDBJ databases">
        <title>Multicomponent nature underlies the extraordinary mechanical properties of spider dragline silk.</title>
        <authorList>
            <person name="Kono N."/>
            <person name="Nakamura H."/>
            <person name="Mori M."/>
            <person name="Yoshida Y."/>
            <person name="Ohtoshi R."/>
            <person name="Malay A.D."/>
            <person name="Moran D.A.P."/>
            <person name="Tomita M."/>
            <person name="Numata K."/>
            <person name="Arakawa K."/>
        </authorList>
    </citation>
    <scope>NUCLEOTIDE SEQUENCE</scope>
</reference>
<keyword evidence="3" id="KW-0486">Methionine biosynthesis</keyword>
<dbReference type="GO" id="GO:0000287">
    <property type="term" value="F:magnesium ion binding"/>
    <property type="evidence" value="ECO:0007669"/>
    <property type="project" value="InterPro"/>
</dbReference>
<evidence type="ECO:0000256" key="3">
    <source>
        <dbReference type="ARBA" id="ARBA00023167"/>
    </source>
</evidence>
<dbReference type="InterPro" id="IPR036412">
    <property type="entry name" value="HAD-like_sf"/>
</dbReference>
<dbReference type="NCBIfam" id="TIGR01691">
    <property type="entry name" value="enolase-ppase"/>
    <property type="match status" value="1"/>
</dbReference>
<dbReference type="PANTHER" id="PTHR20371:SF1">
    <property type="entry name" value="ENOLASE-PHOSPHATASE E1"/>
    <property type="match status" value="1"/>
</dbReference>
<dbReference type="SUPFAM" id="SSF56784">
    <property type="entry name" value="HAD-like"/>
    <property type="match status" value="1"/>
</dbReference>
<dbReference type="PRINTS" id="PR00413">
    <property type="entry name" value="HADHALOGNASE"/>
</dbReference>
<dbReference type="InterPro" id="IPR006439">
    <property type="entry name" value="HAD-SF_hydro_IA"/>
</dbReference>
<dbReference type="SFLD" id="SFLDG01129">
    <property type="entry name" value="C1.5:_HAD__Beta-PGM__Phosphata"/>
    <property type="match status" value="1"/>
</dbReference>
<dbReference type="AlphaFoldDB" id="A0A8X6TTT8"/>
<keyword evidence="2" id="KW-0378">Hydrolase</keyword>
<dbReference type="SFLD" id="SFLDS00003">
    <property type="entry name" value="Haloacid_Dehalogenase"/>
    <property type="match status" value="1"/>
</dbReference>
<gene>
    <name evidence="4" type="primary">AAEL000109</name>
    <name evidence="4" type="ORF">NPIL_645601</name>
</gene>
<dbReference type="Pfam" id="PF00702">
    <property type="entry name" value="Hydrolase"/>
    <property type="match status" value="1"/>
</dbReference>
<dbReference type="OrthoDB" id="6409585at2759"/>
<protein>
    <submittedName>
        <fullName evidence="4">Enolase-phosphatase E1</fullName>
    </submittedName>
</protein>
<dbReference type="GO" id="GO:0019509">
    <property type="term" value="P:L-methionine salvage from methylthioadenosine"/>
    <property type="evidence" value="ECO:0007669"/>
    <property type="project" value="InterPro"/>
</dbReference>
<keyword evidence="1" id="KW-0028">Amino-acid biosynthesis</keyword>
<dbReference type="InterPro" id="IPR023214">
    <property type="entry name" value="HAD_sf"/>
</dbReference>
<evidence type="ECO:0000256" key="2">
    <source>
        <dbReference type="ARBA" id="ARBA00022801"/>
    </source>
</evidence>
<evidence type="ECO:0000313" key="4">
    <source>
        <dbReference type="EMBL" id="GFT46166.1"/>
    </source>
</evidence>
<organism evidence="4 5">
    <name type="scientific">Nephila pilipes</name>
    <name type="common">Giant wood spider</name>
    <name type="synonym">Nephila maculata</name>
    <dbReference type="NCBI Taxonomy" id="299642"/>
    <lineage>
        <taxon>Eukaryota</taxon>
        <taxon>Metazoa</taxon>
        <taxon>Ecdysozoa</taxon>
        <taxon>Arthropoda</taxon>
        <taxon>Chelicerata</taxon>
        <taxon>Arachnida</taxon>
        <taxon>Araneae</taxon>
        <taxon>Araneomorphae</taxon>
        <taxon>Entelegynae</taxon>
        <taxon>Araneoidea</taxon>
        <taxon>Nephilidae</taxon>
        <taxon>Nephila</taxon>
    </lineage>
</organism>
<sequence>MEGDTLKQMVYESKAIILDIEGTITSIDFIRENVFPYADSHLEDFVMKNWEEVREISLLLQKKTPYSEGNSEDLISLPQVPSSENVNEIQNFQRAFVSFVKQRMKNNRNDPAMKQVQGLVLRDGFRSGDIIAEIYPDAVKALETWFLENKQVFTYSTGIRDVQIEFFKNTNHGGMAHFIKSYFDTSIGSKLETDGYRFICEFAKVAPSEVVFFSDRPIETAAAKKCGLKAVVVDRESHFSMIKEEEEFLGQEDGKIASFTEILE</sequence>
<dbReference type="Gene3D" id="1.10.720.60">
    <property type="match status" value="1"/>
</dbReference>
<evidence type="ECO:0000256" key="1">
    <source>
        <dbReference type="ARBA" id="ARBA00022605"/>
    </source>
</evidence>
<dbReference type="InterPro" id="IPR023943">
    <property type="entry name" value="Enolase-ppase_E1"/>
</dbReference>
<dbReference type="Gene3D" id="3.40.50.1000">
    <property type="entry name" value="HAD superfamily/HAD-like"/>
    <property type="match status" value="1"/>
</dbReference>
<comment type="caution">
    <text evidence="4">The sequence shown here is derived from an EMBL/GenBank/DDBJ whole genome shotgun (WGS) entry which is preliminary data.</text>
</comment>
<dbReference type="EMBL" id="BMAW01015920">
    <property type="protein sequence ID" value="GFT46166.1"/>
    <property type="molecule type" value="Genomic_DNA"/>
</dbReference>
<dbReference type="PANTHER" id="PTHR20371">
    <property type="entry name" value="ENOLASE-PHOSPHATASE E1"/>
    <property type="match status" value="1"/>
</dbReference>
<evidence type="ECO:0000313" key="5">
    <source>
        <dbReference type="Proteomes" id="UP000887013"/>
    </source>
</evidence>
<name>A0A8X6TTT8_NEPPI</name>
<keyword evidence="5" id="KW-1185">Reference proteome</keyword>
<proteinExistence type="predicted"/>
<dbReference type="Proteomes" id="UP000887013">
    <property type="component" value="Unassembled WGS sequence"/>
</dbReference>
<dbReference type="GO" id="GO:0043874">
    <property type="term" value="F:acireductone synthase activity"/>
    <property type="evidence" value="ECO:0007669"/>
    <property type="project" value="InterPro"/>
</dbReference>